<accession>A0A565BUJ6</accession>
<name>A0A565BUJ6_9BRAS</name>
<organism evidence="2 3">
    <name type="scientific">Arabis nemorensis</name>
    <dbReference type="NCBI Taxonomy" id="586526"/>
    <lineage>
        <taxon>Eukaryota</taxon>
        <taxon>Viridiplantae</taxon>
        <taxon>Streptophyta</taxon>
        <taxon>Embryophyta</taxon>
        <taxon>Tracheophyta</taxon>
        <taxon>Spermatophyta</taxon>
        <taxon>Magnoliopsida</taxon>
        <taxon>eudicotyledons</taxon>
        <taxon>Gunneridae</taxon>
        <taxon>Pentapetalae</taxon>
        <taxon>rosids</taxon>
        <taxon>malvids</taxon>
        <taxon>Brassicales</taxon>
        <taxon>Brassicaceae</taxon>
        <taxon>Arabideae</taxon>
        <taxon>Arabis</taxon>
    </lineage>
</organism>
<reference evidence="2" key="1">
    <citation type="submission" date="2019-07" db="EMBL/GenBank/DDBJ databases">
        <authorList>
            <person name="Dittberner H."/>
        </authorList>
    </citation>
    <scope>NUCLEOTIDE SEQUENCE [LARGE SCALE GENOMIC DNA]</scope>
</reference>
<sequence>MVPFTRSFLINNTDLNLPLTHLVIADASFTAFKPSVVSTAAVLTAIADLHPKLIPLFPIFVKALKGINKELLRPCFIMVVEMYKKRALLSRLSIRHKRWLIEPTKGPLIKISLKWSVGLDIHHFSGR</sequence>
<dbReference type="InterPro" id="IPR004367">
    <property type="entry name" value="Cyclin_C-dom"/>
</dbReference>
<keyword evidence="3" id="KW-1185">Reference proteome</keyword>
<dbReference type="EMBL" id="CABITT030000005">
    <property type="protein sequence ID" value="VVB05042.1"/>
    <property type="molecule type" value="Genomic_DNA"/>
</dbReference>
<gene>
    <name evidence="2" type="ORF">ANE_LOCUS15486</name>
</gene>
<dbReference type="Gene3D" id="1.10.472.10">
    <property type="entry name" value="Cyclin-like"/>
    <property type="match status" value="1"/>
</dbReference>
<dbReference type="Pfam" id="PF02984">
    <property type="entry name" value="Cyclin_C"/>
    <property type="match status" value="1"/>
</dbReference>
<dbReference type="AlphaFoldDB" id="A0A565BUJ6"/>
<proteinExistence type="predicted"/>
<evidence type="ECO:0000313" key="3">
    <source>
        <dbReference type="Proteomes" id="UP000489600"/>
    </source>
</evidence>
<evidence type="ECO:0000313" key="2">
    <source>
        <dbReference type="EMBL" id="VVB05042.1"/>
    </source>
</evidence>
<protein>
    <recommendedName>
        <fullName evidence="1">Cyclin C-terminal domain-containing protein</fullName>
    </recommendedName>
</protein>
<dbReference type="Proteomes" id="UP000489600">
    <property type="component" value="Unassembled WGS sequence"/>
</dbReference>
<evidence type="ECO:0000259" key="1">
    <source>
        <dbReference type="Pfam" id="PF02984"/>
    </source>
</evidence>
<feature type="domain" description="Cyclin C-terminal" evidence="1">
    <location>
        <begin position="19"/>
        <end position="97"/>
    </location>
</feature>
<comment type="caution">
    <text evidence="2">The sequence shown here is derived from an EMBL/GenBank/DDBJ whole genome shotgun (WGS) entry which is preliminary data.</text>
</comment>